<feature type="transmembrane region" description="Helical" evidence="7">
    <location>
        <begin position="124"/>
        <end position="142"/>
    </location>
</feature>
<dbReference type="PANTHER" id="PTHR33885:SF3">
    <property type="entry name" value="PHAGE SHOCK PROTEIN C"/>
    <property type="match status" value="1"/>
</dbReference>
<sequence length="378" mass="42327">MKKTFTVNLNGIVFHIDEDAYQLLDSYLTNLRIHFSREEGSDEIMSDFEARISELLNERIRLGFNVITIEHVEEVIQRMGKPEELFAGEEKDAGSEFSAATETTSGASDRRFRKRLMRDPDDKMLGGVASGLAAYFGIDTTLLRLVMILLLIVSMTVPITIIYIVLWLVLPLARTATDRLMMRGEPVNLENIGRTVTDGFEKASDDMRAYIRTNATRTQLQKIADFIVSFFAAVLKVGAVLLGILLIPVCIFVLFILLIVVFALIVGGWSAVFSYLPWIDSDMYFVSEMPNYMAVWGSISGILLLGIPLMALLYRLFRRSLNLGPMAGAVKWILLLVWLASLVGVCAIGVWALKEYSGFYFETISQTLPALSSWFGQA</sequence>
<dbReference type="InterPro" id="IPR054321">
    <property type="entry name" value="PspC-rel_TM"/>
</dbReference>
<dbReference type="Pfam" id="PF22571">
    <property type="entry name" value="LiaI-LiaF-TM_PspC"/>
    <property type="match status" value="1"/>
</dbReference>
<feature type="transmembrane region" description="Helical" evidence="7">
    <location>
        <begin position="292"/>
        <end position="317"/>
    </location>
</feature>
<dbReference type="InterPro" id="IPR052027">
    <property type="entry name" value="PspC"/>
</dbReference>
<feature type="region of interest" description="Disordered" evidence="6">
    <location>
        <begin position="89"/>
        <end position="108"/>
    </location>
</feature>
<evidence type="ECO:0000256" key="5">
    <source>
        <dbReference type="ARBA" id="ARBA00023136"/>
    </source>
</evidence>
<organism evidence="10 11">
    <name type="scientific">Tannerella forsythia</name>
    <name type="common">Bacteroides forsythus</name>
    <dbReference type="NCBI Taxonomy" id="28112"/>
    <lineage>
        <taxon>Bacteria</taxon>
        <taxon>Pseudomonadati</taxon>
        <taxon>Bacteroidota</taxon>
        <taxon>Bacteroidia</taxon>
        <taxon>Bacteroidales</taxon>
        <taxon>Tannerellaceae</taxon>
        <taxon>Tannerella</taxon>
    </lineage>
</organism>
<keyword evidence="2" id="KW-1003">Cell membrane</keyword>
<protein>
    <submittedName>
        <fullName evidence="10">DNA-binding transcriptional activator PspC</fullName>
    </submittedName>
</protein>
<dbReference type="RefSeq" id="WP_074449505.1">
    <property type="nucleotide sequence ID" value="NZ_FMMM01000023.1"/>
</dbReference>
<keyword evidence="3 7" id="KW-0812">Transmembrane</keyword>
<dbReference type="AlphaFoldDB" id="A0A1D3UG37"/>
<evidence type="ECO:0000313" key="11">
    <source>
        <dbReference type="Proteomes" id="UP000182057"/>
    </source>
</evidence>
<comment type="subcellular location">
    <subcellularLocation>
        <location evidence="1">Cell membrane</location>
        <topology evidence="1">Single-pass membrane protein</topology>
    </subcellularLocation>
</comment>
<evidence type="ECO:0000256" key="6">
    <source>
        <dbReference type="SAM" id="MobiDB-lite"/>
    </source>
</evidence>
<feature type="domain" description="Phage shock protein PspC N-terminal" evidence="8">
    <location>
        <begin position="114"/>
        <end position="172"/>
    </location>
</feature>
<accession>A0A1D3UG37</accession>
<keyword evidence="5 7" id="KW-0472">Membrane</keyword>
<dbReference type="Pfam" id="PF04024">
    <property type="entry name" value="PspC"/>
    <property type="match status" value="1"/>
</dbReference>
<evidence type="ECO:0000259" key="9">
    <source>
        <dbReference type="Pfam" id="PF22571"/>
    </source>
</evidence>
<evidence type="ECO:0000313" key="10">
    <source>
        <dbReference type="EMBL" id="SCQ19126.1"/>
    </source>
</evidence>
<dbReference type="GO" id="GO:0005886">
    <property type="term" value="C:plasma membrane"/>
    <property type="evidence" value="ECO:0007669"/>
    <property type="project" value="UniProtKB-SubCell"/>
</dbReference>
<evidence type="ECO:0000256" key="3">
    <source>
        <dbReference type="ARBA" id="ARBA00022692"/>
    </source>
</evidence>
<evidence type="ECO:0000259" key="8">
    <source>
        <dbReference type="Pfam" id="PF04024"/>
    </source>
</evidence>
<keyword evidence="10" id="KW-0238">DNA-binding</keyword>
<dbReference type="OrthoDB" id="5772680at2"/>
<evidence type="ECO:0000256" key="2">
    <source>
        <dbReference type="ARBA" id="ARBA00022475"/>
    </source>
</evidence>
<dbReference type="EMBL" id="FMMM01000023">
    <property type="protein sequence ID" value="SCQ19126.1"/>
    <property type="molecule type" value="Genomic_DNA"/>
</dbReference>
<evidence type="ECO:0000256" key="7">
    <source>
        <dbReference type="SAM" id="Phobius"/>
    </source>
</evidence>
<name>A0A1D3UG37_TANFO</name>
<feature type="domain" description="PspC-related transmembrane region" evidence="9">
    <location>
        <begin position="214"/>
        <end position="356"/>
    </location>
</feature>
<feature type="transmembrane region" description="Helical" evidence="7">
    <location>
        <begin position="329"/>
        <end position="353"/>
    </location>
</feature>
<keyword evidence="4 7" id="KW-1133">Transmembrane helix</keyword>
<dbReference type="GO" id="GO:0003677">
    <property type="term" value="F:DNA binding"/>
    <property type="evidence" value="ECO:0007669"/>
    <property type="project" value="UniProtKB-KW"/>
</dbReference>
<dbReference type="Proteomes" id="UP000182057">
    <property type="component" value="Unassembled WGS sequence"/>
</dbReference>
<gene>
    <name evidence="10" type="ORF">TFUB20_00590</name>
</gene>
<feature type="transmembrane region" description="Helical" evidence="7">
    <location>
        <begin position="148"/>
        <end position="173"/>
    </location>
</feature>
<dbReference type="InterPro" id="IPR007168">
    <property type="entry name" value="Phageshock_PspC_N"/>
</dbReference>
<proteinExistence type="predicted"/>
<reference evidence="10 11" key="1">
    <citation type="submission" date="2016-09" db="EMBL/GenBank/DDBJ databases">
        <authorList>
            <person name="Capua I."/>
            <person name="De Benedictis P."/>
            <person name="Joannis T."/>
            <person name="Lombin L.H."/>
            <person name="Cattoli G."/>
        </authorList>
    </citation>
    <scope>NUCLEOTIDE SEQUENCE [LARGE SCALE GENOMIC DNA]</scope>
    <source>
        <strain evidence="10 11">UB20</strain>
    </source>
</reference>
<feature type="transmembrane region" description="Helical" evidence="7">
    <location>
        <begin position="239"/>
        <end position="272"/>
    </location>
</feature>
<feature type="compositionally biased region" description="Polar residues" evidence="6">
    <location>
        <begin position="98"/>
        <end position="107"/>
    </location>
</feature>
<dbReference type="PANTHER" id="PTHR33885">
    <property type="entry name" value="PHAGE SHOCK PROTEIN C"/>
    <property type="match status" value="1"/>
</dbReference>
<evidence type="ECO:0000256" key="1">
    <source>
        <dbReference type="ARBA" id="ARBA00004162"/>
    </source>
</evidence>
<evidence type="ECO:0000256" key="4">
    <source>
        <dbReference type="ARBA" id="ARBA00022989"/>
    </source>
</evidence>